<feature type="compositionally biased region" description="Basic and acidic residues" evidence="7">
    <location>
        <begin position="1394"/>
        <end position="1416"/>
    </location>
</feature>
<dbReference type="InterPro" id="IPR012501">
    <property type="entry name" value="Vps54_C"/>
</dbReference>
<evidence type="ECO:0000256" key="6">
    <source>
        <dbReference type="ARBA" id="ARBA00023054"/>
    </source>
</evidence>
<dbReference type="RefSeq" id="XP_064855646.1">
    <property type="nucleotide sequence ID" value="XM_064999574.1"/>
</dbReference>
<feature type="region of interest" description="Disordered" evidence="7">
    <location>
        <begin position="1339"/>
        <end position="1489"/>
    </location>
</feature>
<feature type="region of interest" description="Disordered" evidence="7">
    <location>
        <begin position="608"/>
        <end position="631"/>
    </location>
</feature>
<feature type="region of interest" description="Disordered" evidence="7">
    <location>
        <begin position="1248"/>
        <end position="1279"/>
    </location>
</feature>
<evidence type="ECO:0000256" key="1">
    <source>
        <dbReference type="ARBA" id="ARBA00004601"/>
    </source>
</evidence>
<reference evidence="9 10" key="1">
    <citation type="journal article" date="2023" name="Elife">
        <title>Identification of key yeast species and microbe-microbe interactions impacting larval growth of Drosophila in the wild.</title>
        <authorList>
            <person name="Mure A."/>
            <person name="Sugiura Y."/>
            <person name="Maeda R."/>
            <person name="Honda K."/>
            <person name="Sakurai N."/>
            <person name="Takahashi Y."/>
            <person name="Watada M."/>
            <person name="Katoh T."/>
            <person name="Gotoh A."/>
            <person name="Gotoh Y."/>
            <person name="Taniguchi I."/>
            <person name="Nakamura K."/>
            <person name="Hayashi T."/>
            <person name="Katayama T."/>
            <person name="Uemura T."/>
            <person name="Hattori Y."/>
        </authorList>
    </citation>
    <scope>NUCLEOTIDE SEQUENCE [LARGE SCALE GENOMIC DNA]</scope>
    <source>
        <strain evidence="9 10">SC-9</strain>
    </source>
</reference>
<feature type="compositionally biased region" description="Polar residues" evidence="7">
    <location>
        <begin position="1417"/>
        <end position="1427"/>
    </location>
</feature>
<organism evidence="9 10">
    <name type="scientific">Saccharomycopsis crataegensis</name>
    <dbReference type="NCBI Taxonomy" id="43959"/>
    <lineage>
        <taxon>Eukaryota</taxon>
        <taxon>Fungi</taxon>
        <taxon>Dikarya</taxon>
        <taxon>Ascomycota</taxon>
        <taxon>Saccharomycotina</taxon>
        <taxon>Saccharomycetes</taxon>
        <taxon>Saccharomycopsidaceae</taxon>
        <taxon>Saccharomycopsis</taxon>
    </lineage>
</organism>
<feature type="compositionally biased region" description="Basic and acidic residues" evidence="7">
    <location>
        <begin position="1628"/>
        <end position="1641"/>
    </location>
</feature>
<feature type="compositionally biased region" description="Polar residues" evidence="7">
    <location>
        <begin position="1267"/>
        <end position="1279"/>
    </location>
</feature>
<dbReference type="GO" id="GO:0042147">
    <property type="term" value="P:retrograde transport, endosome to Golgi"/>
    <property type="evidence" value="ECO:0007669"/>
    <property type="project" value="InterPro"/>
</dbReference>
<name>A0AAV5QVB7_9ASCO</name>
<evidence type="ECO:0000256" key="4">
    <source>
        <dbReference type="ARBA" id="ARBA00022927"/>
    </source>
</evidence>
<feature type="compositionally biased region" description="Basic residues" evidence="7">
    <location>
        <begin position="1673"/>
        <end position="1688"/>
    </location>
</feature>
<sequence>MSDEEDNASIITGGVGYNIGSPSVLSSTRNSFDSLSNYSFVSDTNNSTLNSSSGNAFGIATKYSPLGFNSIYELVSGVDSRRKNKIAIMINNKTTKISLGPPTIKDIPQIRLAKAEKVDDTEFSEYTMAIEEQFEIFQENRNLTRSALTTIETNEDQAPGELHKNHIENVPKIYFHQDFRLDDPRTFYKVIDGNEILSTDTDNNQPHPKSNDQFLVNNALLQEKLSWYLDIIEIHLIDEISKSSNSFFNTFNDLSKITENSKVCIAKSQKLLKKFDQLEGNQSELGLKILKNVTKKLNLIKLQQSMVQIHLILKISDFAELVYYKGSNNSGNITEESIINNHLDSLSLINLAEYLISGDLATFESNLRHIVDTDSNNEVFLPNSKFISDLINKFHRIFSNADGNCAIRDVSSIQSLQNLKSLLGNLKSKIGTSLNNLFIDFLVNDLKSSLSLASPNANSIQASLLSLLLENLKFDNKIITENLKSFLSTSGIENPTKFGPSSNLPIDHFKKILIKYLYGLIKSDQIFIFFKNLQEKLVTEFKSVIKFHLPTTPLASSSYSSSSSLNLLGQSDDEKKNTVVLNVGTNSFESYHNYKDARSRLVNNDSLETESNGSTTISNLTNTNSTHGTPTNFGNTNQILVNNLRSMSNPIDFEIILVNIYSNLITSFKRVSFFQKILLDLSLDLIQYLPPRPAANESQSEDNMLSNLDLSSTITKIIDIVNKRLFKIVNIKADQISNCSITGFDYFSKFYILNKVFLIKLENLSTSSLSTGLLQVDPPPNYLSKFLNKEIYDYYISYTTILKKNTIDIIEADVWKDLSNVAEGDQLQRTGQELIHEITQICDNIATTSGKSIAKLPESWVDIIGFTSYLKTDILKVKKGEVLEIDSAKSVLSAVNTPVMEVSSSPSKKKALKKLTIKTFTGYSDPRASESDHTQEDTNNHTSIVVPQLVVSVLQSIKELLILHLTLGRHHASFPFVLVDLIRLVNSKMRHQILGANATKTTDLKHITAKHLTISSQGLELFIRLIPFVSMIISTINKTNLNKSIFKRSQEIQGSSNDDSNSVTVEEEFRNLTQSLTDHQNDVFTKLISIMNDRVTNHAIELSKIDFSVPEISTSPCNRYMEVLVKETVTISKVLTKNLPEKQYLIILSEIFNNYKKVMLKEFEKFSSASNKASRTGKIFRDNFEKMNLLKDIDYFRVKLGDLPGYGESGTVMWEVVNNIKTKEDLDMELKMVVLNKHTVTETVKSEEVETSSAEISNAKDEKTEVESGNSVANDTSDLKASTTEVQLITPSAIQDDTFGENTDADITAVSPAPDTSNNQEQVLDEAVPVVPVGHILPHDLTKVDDKEAPETIPTSTDIADEKEDNHQTVNVFEENEKLEPQEETSKPSEASDIVDKTKEDNESGLEKSAPKDQELKTSSPLVSSITKMPEVGDTSTNEVACVQEVKSENIENIANSSKASLTASPVDDDVSKLNSPAATSASKGDEFYSKSLADSIEGSSVDENERLKKEDGSVINESTIVENKEVESENNGDIIETNVVKPPEASEAKEIVLESKAVLLEGVNGSSANETEDSKQQEEVATNESSVSDIQEAKDENNQNSVERNAGSKIVNAENVVGDDPTNILKKKTEENAEIEKTNEEGESNNECSVTADDQKIESEVSLPQPSNKTANKAKKRNKKRKNKKKN</sequence>
<dbReference type="GeneID" id="90076639"/>
<dbReference type="GO" id="GO:0015031">
    <property type="term" value="P:protein transport"/>
    <property type="evidence" value="ECO:0007669"/>
    <property type="project" value="UniProtKB-KW"/>
</dbReference>
<dbReference type="PANTHER" id="PTHR12965">
    <property type="entry name" value="VACUOLAR PROTEIN SORTING 54"/>
    <property type="match status" value="1"/>
</dbReference>
<feature type="compositionally biased region" description="Basic and acidic residues" evidence="7">
    <location>
        <begin position="1504"/>
        <end position="1513"/>
    </location>
</feature>
<keyword evidence="6" id="KW-0175">Coiled coil</keyword>
<comment type="caution">
    <text evidence="9">The sequence shown here is derived from an EMBL/GenBank/DDBJ whole genome shotgun (WGS) entry which is preliminary data.</text>
</comment>
<comment type="similarity">
    <text evidence="2">Belongs to the VPS54 family.</text>
</comment>
<keyword evidence="10" id="KW-1185">Reference proteome</keyword>
<evidence type="ECO:0000313" key="9">
    <source>
        <dbReference type="EMBL" id="GMM38651.1"/>
    </source>
</evidence>
<feature type="compositionally biased region" description="Polar residues" evidence="7">
    <location>
        <begin position="1451"/>
        <end position="1464"/>
    </location>
</feature>
<keyword evidence="4" id="KW-0653">Protein transport</keyword>
<feature type="compositionally biased region" description="Basic and acidic residues" evidence="7">
    <location>
        <begin position="1375"/>
        <end position="1387"/>
    </location>
</feature>
<evidence type="ECO:0000256" key="7">
    <source>
        <dbReference type="SAM" id="MobiDB-lite"/>
    </source>
</evidence>
<dbReference type="InterPro" id="IPR039745">
    <property type="entry name" value="Vps54"/>
</dbReference>
<accession>A0AAV5QVB7</accession>
<protein>
    <submittedName>
        <fullName evidence="9">Vps54 protein</fullName>
    </submittedName>
</protein>
<feature type="region of interest" description="Disordered" evidence="7">
    <location>
        <begin position="1519"/>
        <end position="1546"/>
    </location>
</feature>
<keyword evidence="3" id="KW-0813">Transport</keyword>
<feature type="domain" description="Vacuolar protein sorting-associated protein 54 C-terminal" evidence="8">
    <location>
        <begin position="943"/>
        <end position="1094"/>
    </location>
</feature>
<feature type="compositionally biased region" description="Polar residues" evidence="7">
    <location>
        <begin position="1473"/>
        <end position="1483"/>
    </location>
</feature>
<evidence type="ECO:0000256" key="3">
    <source>
        <dbReference type="ARBA" id="ARBA00022448"/>
    </source>
</evidence>
<dbReference type="Proteomes" id="UP001360560">
    <property type="component" value="Unassembled WGS sequence"/>
</dbReference>
<dbReference type="Pfam" id="PF07928">
    <property type="entry name" value="Vps54"/>
    <property type="match status" value="1"/>
</dbReference>
<comment type="subcellular location">
    <subcellularLocation>
        <location evidence="1">Golgi apparatus</location>
        <location evidence="1">trans-Golgi network</location>
    </subcellularLocation>
</comment>
<feature type="compositionally biased region" description="Basic and acidic residues" evidence="7">
    <location>
        <begin position="1339"/>
        <end position="1350"/>
    </location>
</feature>
<evidence type="ECO:0000313" key="10">
    <source>
        <dbReference type="Proteomes" id="UP001360560"/>
    </source>
</evidence>
<dbReference type="PANTHER" id="PTHR12965:SF0">
    <property type="entry name" value="VACUOLAR PROTEIN SORTING-ASSOCIATED PROTEIN 54"/>
    <property type="match status" value="1"/>
</dbReference>
<feature type="region of interest" description="Disordered" evidence="7">
    <location>
        <begin position="1564"/>
        <end position="1688"/>
    </location>
</feature>
<dbReference type="GO" id="GO:0005829">
    <property type="term" value="C:cytosol"/>
    <property type="evidence" value="ECO:0007669"/>
    <property type="project" value="GOC"/>
</dbReference>
<gene>
    <name evidence="9" type="ORF">DASC09_059900</name>
</gene>
<evidence type="ECO:0000259" key="8">
    <source>
        <dbReference type="Pfam" id="PF07928"/>
    </source>
</evidence>
<dbReference type="EMBL" id="BTFZ01000020">
    <property type="protein sequence ID" value="GMM38651.1"/>
    <property type="molecule type" value="Genomic_DNA"/>
</dbReference>
<feature type="region of interest" description="Disordered" evidence="7">
    <location>
        <begin position="1495"/>
        <end position="1514"/>
    </location>
</feature>
<feature type="compositionally biased region" description="Low complexity" evidence="7">
    <location>
        <begin position="611"/>
        <end position="626"/>
    </location>
</feature>
<evidence type="ECO:0000256" key="2">
    <source>
        <dbReference type="ARBA" id="ARBA00009150"/>
    </source>
</evidence>
<evidence type="ECO:0000256" key="5">
    <source>
        <dbReference type="ARBA" id="ARBA00023034"/>
    </source>
</evidence>
<proteinExistence type="inferred from homology"/>
<dbReference type="GO" id="GO:0000938">
    <property type="term" value="C:GARP complex"/>
    <property type="evidence" value="ECO:0007669"/>
    <property type="project" value="InterPro"/>
</dbReference>
<keyword evidence="5" id="KW-0333">Golgi apparatus</keyword>
<feature type="compositionally biased region" description="Polar residues" evidence="7">
    <location>
        <begin position="1580"/>
        <end position="1590"/>
    </location>
</feature>
<feature type="region of interest" description="Disordered" evidence="7">
    <location>
        <begin position="1296"/>
        <end position="1320"/>
    </location>
</feature>
<dbReference type="GO" id="GO:0019905">
    <property type="term" value="F:syntaxin binding"/>
    <property type="evidence" value="ECO:0007669"/>
    <property type="project" value="TreeGrafter"/>
</dbReference>
<dbReference type="GO" id="GO:0006896">
    <property type="term" value="P:Golgi to vacuole transport"/>
    <property type="evidence" value="ECO:0007669"/>
    <property type="project" value="TreeGrafter"/>
</dbReference>